<dbReference type="EMBL" id="CP016076">
    <property type="protein sequence ID" value="APU12371.1"/>
    <property type="molecule type" value="Genomic_DNA"/>
</dbReference>
<keyword evidence="1" id="KW-0812">Transmembrane</keyword>
<protein>
    <submittedName>
        <fullName evidence="2">DUF4244 family protein</fullName>
    </submittedName>
</protein>
<dbReference type="InterPro" id="IPR025338">
    <property type="entry name" value="DUF4244"/>
</dbReference>
<accession>A0AAC9L7S1</accession>
<evidence type="ECO:0000256" key="1">
    <source>
        <dbReference type="SAM" id="Phobius"/>
    </source>
</evidence>
<keyword evidence="3" id="KW-1185">Reference proteome</keyword>
<organism evidence="2 3">
    <name type="scientific">Actinoalloteichus fjordicus</name>
    <dbReference type="NCBI Taxonomy" id="1612552"/>
    <lineage>
        <taxon>Bacteria</taxon>
        <taxon>Bacillati</taxon>
        <taxon>Actinomycetota</taxon>
        <taxon>Actinomycetes</taxon>
        <taxon>Pseudonocardiales</taxon>
        <taxon>Pseudonocardiaceae</taxon>
        <taxon>Actinoalloteichus</taxon>
    </lineage>
</organism>
<sequence>MRVRPFSTVVQTLVPMLRRDSRRAVPLPSWHAAGCVVGGERTTGGRHREAAADGAIERWRPDRPAVRRLILLLRADEGMNTVEYAVGTIAAAGFAALFYTIVTGDSVRSALTALIQQALSVNL</sequence>
<gene>
    <name evidence="2" type="ORF">UA74_01410</name>
</gene>
<name>A0AAC9L7S1_9PSEU</name>
<dbReference type="AlphaFoldDB" id="A0AAC9L7S1"/>
<proteinExistence type="predicted"/>
<keyword evidence="1" id="KW-1133">Transmembrane helix</keyword>
<dbReference type="KEGG" id="acad:UA74_01410"/>
<feature type="transmembrane region" description="Helical" evidence="1">
    <location>
        <begin position="84"/>
        <end position="102"/>
    </location>
</feature>
<dbReference type="Pfam" id="PF14029">
    <property type="entry name" value="DUF4244"/>
    <property type="match status" value="1"/>
</dbReference>
<reference evidence="3" key="1">
    <citation type="submission" date="2016-06" db="EMBL/GenBank/DDBJ databases">
        <title>Complete genome sequence of Actinoalloteichus fjordicus DSM 46855 (=ADI127-17), type strain of the new species Actinoalloteichus fjordicus.</title>
        <authorList>
            <person name="Ruckert C."/>
            <person name="Nouioui I."/>
            <person name="Willmese J."/>
            <person name="van Wezel G."/>
            <person name="Klenk H.-P."/>
            <person name="Kalinowski J."/>
            <person name="Zotchev S.B."/>
        </authorList>
    </citation>
    <scope>NUCLEOTIDE SEQUENCE [LARGE SCALE GENOMIC DNA]</scope>
    <source>
        <strain evidence="3">ADI127-7</strain>
    </source>
</reference>
<evidence type="ECO:0000313" key="3">
    <source>
        <dbReference type="Proteomes" id="UP000185511"/>
    </source>
</evidence>
<dbReference type="Proteomes" id="UP000185511">
    <property type="component" value="Chromosome"/>
</dbReference>
<keyword evidence="1" id="KW-0472">Membrane</keyword>
<evidence type="ECO:0000313" key="2">
    <source>
        <dbReference type="EMBL" id="APU12371.1"/>
    </source>
</evidence>